<dbReference type="PANTHER" id="PTHR12835:SF5">
    <property type="entry name" value="BIOTIN--PROTEIN LIGASE"/>
    <property type="match status" value="1"/>
</dbReference>
<dbReference type="OrthoDB" id="10250105at2759"/>
<accession>A0A9W8MT88</accession>
<keyword evidence="3" id="KW-1185">Reference proteome</keyword>
<comment type="caution">
    <text evidence="2">The sequence shown here is derived from an EMBL/GenBank/DDBJ whole genome shotgun (WGS) entry which is preliminary data.</text>
</comment>
<evidence type="ECO:0000259" key="1">
    <source>
        <dbReference type="Pfam" id="PF09825"/>
    </source>
</evidence>
<evidence type="ECO:0000313" key="3">
    <source>
        <dbReference type="Proteomes" id="UP001148786"/>
    </source>
</evidence>
<dbReference type="Proteomes" id="UP001148786">
    <property type="component" value="Unassembled WGS sequence"/>
</dbReference>
<protein>
    <recommendedName>
        <fullName evidence="1">Biotin-protein ligase N-terminal domain-containing protein</fullName>
    </recommendedName>
</protein>
<dbReference type="PANTHER" id="PTHR12835">
    <property type="entry name" value="BIOTIN PROTEIN LIGASE"/>
    <property type="match status" value="1"/>
</dbReference>
<gene>
    <name evidence="2" type="ORF">NLJ89_g9759</name>
</gene>
<reference evidence="2" key="1">
    <citation type="submission" date="2022-07" db="EMBL/GenBank/DDBJ databases">
        <title>Genome Sequence of Agrocybe chaxingu.</title>
        <authorList>
            <person name="Buettner E."/>
        </authorList>
    </citation>
    <scope>NUCLEOTIDE SEQUENCE</scope>
    <source>
        <strain evidence="2">MP-N11</strain>
    </source>
</reference>
<dbReference type="AlphaFoldDB" id="A0A9W8MT88"/>
<sequence length="390" mass="41949">MNVLVYSGPETLSVSLGHSLSTLKSLLLPNFTVQSITQQALTTQPWQASCAVLVIPQSRDPFVSTASKTIKAFVEAGGVCLMLGVGASATPRSAGVGLGARGLTFGFDAQEEPAEPLKFYDKLNNCYISCDVDREEKAQPALRSLRSCDGGALEGKVYSDGTGRFTGFEDHKGKWVIAKYEDDSVAGLAVDAGAGKIALWVANIEYPLTGEPASSISTSQDWTSSEKLRKKSFHTTLLQLGLQLPPDEDEKVSILRPLPQFLTSTPSKPTIVSQVTDAIAAPQLGSQISVFKDANDEFNFHALQEGKDLIAAAREDAKSSSNPSTWQPKHIIVCRDGELPSRELTPLFDLALFYDTLAEARKREGLLSAEPWGTGEAVLAALFTLLLMPN</sequence>
<dbReference type="EMBL" id="JANKHO010001589">
    <property type="protein sequence ID" value="KAJ3500520.1"/>
    <property type="molecule type" value="Genomic_DNA"/>
</dbReference>
<dbReference type="Pfam" id="PF09825">
    <property type="entry name" value="BPL_N"/>
    <property type="match status" value="1"/>
</dbReference>
<proteinExistence type="predicted"/>
<dbReference type="GO" id="GO:0004077">
    <property type="term" value="F:biotin--[biotin carboxyl-carrier protein] ligase activity"/>
    <property type="evidence" value="ECO:0007669"/>
    <property type="project" value="TreeGrafter"/>
</dbReference>
<dbReference type="GO" id="GO:0005737">
    <property type="term" value="C:cytoplasm"/>
    <property type="evidence" value="ECO:0007669"/>
    <property type="project" value="TreeGrafter"/>
</dbReference>
<name>A0A9W8MT88_9AGAR</name>
<feature type="domain" description="Biotin-protein ligase N-terminal" evidence="1">
    <location>
        <begin position="1"/>
        <end position="257"/>
    </location>
</feature>
<evidence type="ECO:0000313" key="2">
    <source>
        <dbReference type="EMBL" id="KAJ3500520.1"/>
    </source>
</evidence>
<organism evidence="2 3">
    <name type="scientific">Agrocybe chaxingu</name>
    <dbReference type="NCBI Taxonomy" id="84603"/>
    <lineage>
        <taxon>Eukaryota</taxon>
        <taxon>Fungi</taxon>
        <taxon>Dikarya</taxon>
        <taxon>Basidiomycota</taxon>
        <taxon>Agaricomycotina</taxon>
        <taxon>Agaricomycetes</taxon>
        <taxon>Agaricomycetidae</taxon>
        <taxon>Agaricales</taxon>
        <taxon>Agaricineae</taxon>
        <taxon>Strophariaceae</taxon>
        <taxon>Agrocybe</taxon>
    </lineage>
</organism>
<dbReference type="InterPro" id="IPR019197">
    <property type="entry name" value="Biotin-prot_ligase_N"/>
</dbReference>